<dbReference type="Proteomes" id="UP000789920">
    <property type="component" value="Unassembled WGS sequence"/>
</dbReference>
<gene>
    <name evidence="1" type="ORF">RPERSI_LOCUS2588</name>
</gene>
<accession>A0ACA9LAQ9</accession>
<evidence type="ECO:0000313" key="2">
    <source>
        <dbReference type="Proteomes" id="UP000789920"/>
    </source>
</evidence>
<proteinExistence type="predicted"/>
<feature type="non-terminal residue" evidence="1">
    <location>
        <position position="1"/>
    </location>
</feature>
<name>A0ACA9LAQ9_9GLOM</name>
<keyword evidence="2" id="KW-1185">Reference proteome</keyword>
<evidence type="ECO:0000313" key="1">
    <source>
        <dbReference type="EMBL" id="CAG8518500.1"/>
    </source>
</evidence>
<organism evidence="1 2">
    <name type="scientific">Racocetra persica</name>
    <dbReference type="NCBI Taxonomy" id="160502"/>
    <lineage>
        <taxon>Eukaryota</taxon>
        <taxon>Fungi</taxon>
        <taxon>Fungi incertae sedis</taxon>
        <taxon>Mucoromycota</taxon>
        <taxon>Glomeromycotina</taxon>
        <taxon>Glomeromycetes</taxon>
        <taxon>Diversisporales</taxon>
        <taxon>Gigasporaceae</taxon>
        <taxon>Racocetra</taxon>
    </lineage>
</organism>
<comment type="caution">
    <text evidence="1">The sequence shown here is derived from an EMBL/GenBank/DDBJ whole genome shotgun (WGS) entry which is preliminary data.</text>
</comment>
<dbReference type="EMBL" id="CAJVQC010002886">
    <property type="protein sequence ID" value="CAG8518500.1"/>
    <property type="molecule type" value="Genomic_DNA"/>
</dbReference>
<reference evidence="1" key="1">
    <citation type="submission" date="2021-06" db="EMBL/GenBank/DDBJ databases">
        <authorList>
            <person name="Kallberg Y."/>
            <person name="Tangrot J."/>
            <person name="Rosling A."/>
        </authorList>
    </citation>
    <scope>NUCLEOTIDE SEQUENCE</scope>
    <source>
        <strain evidence="1">MA461A</strain>
    </source>
</reference>
<protein>
    <submittedName>
        <fullName evidence="1">19443_t:CDS:1</fullName>
    </submittedName>
</protein>
<sequence length="273" mass="31801">KILSPIRTAIMNLEAQSTTLADCFVQFVGLAAAIKKISNLRINEFKNYCKQVFNKRWNDFNMDIYLLAYFLHPGYRGAGLRESQFQEIARIAIQIWKNEDYDEYECANLIAYMRLFQEKEDGFDLPYIQVASATFLVEDNERIIEDFEIEKAKYNLEIIECFDIENIVCLNDEVFRDSESNSDNEEFQDYEDEFDELDYDELTGNKTGQDNIDSNTIDNIDSNTIDNIDSNTIDENNANDNITRDSSIIENENEALESLPIALRKTCRQILKR</sequence>